<dbReference type="Proteomes" id="UP000509222">
    <property type="component" value="Chromosome"/>
</dbReference>
<accession>A0A7H8QEY1</accession>
<organism evidence="2 3">
    <name type="scientific">Planococcus glaciei</name>
    <dbReference type="NCBI Taxonomy" id="459472"/>
    <lineage>
        <taxon>Bacteria</taxon>
        <taxon>Bacillati</taxon>
        <taxon>Bacillota</taxon>
        <taxon>Bacilli</taxon>
        <taxon>Bacillales</taxon>
        <taxon>Caryophanaceae</taxon>
        <taxon>Planococcus</taxon>
    </lineage>
</organism>
<dbReference type="EMBL" id="CP051177">
    <property type="protein sequence ID" value="QKX52507.1"/>
    <property type="molecule type" value="Genomic_DNA"/>
</dbReference>
<evidence type="ECO:0000313" key="3">
    <source>
        <dbReference type="Proteomes" id="UP000509222"/>
    </source>
</evidence>
<dbReference type="GO" id="GO:0016787">
    <property type="term" value="F:hydrolase activity"/>
    <property type="evidence" value="ECO:0007669"/>
    <property type="project" value="UniProtKB-KW"/>
</dbReference>
<evidence type="ECO:0000259" key="1">
    <source>
        <dbReference type="Pfam" id="PF12146"/>
    </source>
</evidence>
<name>A0A7H8QEY1_9BACL</name>
<keyword evidence="2" id="KW-0378">Hydrolase</keyword>
<proteinExistence type="predicted"/>
<keyword evidence="3" id="KW-1185">Reference proteome</keyword>
<dbReference type="PANTHER" id="PTHR11614">
    <property type="entry name" value="PHOSPHOLIPASE-RELATED"/>
    <property type="match status" value="1"/>
</dbReference>
<dbReference type="InterPro" id="IPR022742">
    <property type="entry name" value="Hydrolase_4"/>
</dbReference>
<feature type="domain" description="Serine aminopeptidase S33" evidence="1">
    <location>
        <begin position="26"/>
        <end position="290"/>
    </location>
</feature>
<gene>
    <name evidence="2" type="ORF">HF394_19035</name>
</gene>
<dbReference type="AlphaFoldDB" id="A0A7H8QEY1"/>
<dbReference type="RefSeq" id="WP_036806545.1">
    <property type="nucleotide sequence ID" value="NZ_CP051177.1"/>
</dbReference>
<dbReference type="SUPFAM" id="SSF53474">
    <property type="entry name" value="alpha/beta-Hydrolases"/>
    <property type="match status" value="1"/>
</dbReference>
<dbReference type="InterPro" id="IPR029058">
    <property type="entry name" value="AB_hydrolase_fold"/>
</dbReference>
<dbReference type="Gene3D" id="3.40.50.1820">
    <property type="entry name" value="alpha/beta hydrolase"/>
    <property type="match status" value="1"/>
</dbReference>
<dbReference type="Pfam" id="PF12146">
    <property type="entry name" value="Hydrolase_4"/>
    <property type="match status" value="1"/>
</dbReference>
<evidence type="ECO:0000313" key="2">
    <source>
        <dbReference type="EMBL" id="QKX52507.1"/>
    </source>
</evidence>
<sequence length="306" mass="33494">MKITKAFLEASDGHEIYYELYEPEAPVGHVHIVHGMAEHIARYGEFAQFLASHGFAVSGHDQRGHGRTAERNGVQGYFGEQKGFDRVVKDVEEVIAVVQNQIGPLPLILFGHSMGSFVTRRYIQLHSQDISRVVLSGSGGDPGAAGKAGLVAALMASKAKGKDQPSALLGKMTFGSFMKPFKDEESPFAWLSRDRNEVAKYEADPMCGFPSTNQFYVDLFTGLALIHKNAEVGKIRQDLPMLLISGSNDPVGGNGKGIFKAAKQYTGAGLSNVAVYLAEDARHELLHETDKEKHFETILEWMLAND</sequence>
<protein>
    <submittedName>
        <fullName evidence="2">Alpha/beta hydrolase</fullName>
    </submittedName>
</protein>
<dbReference type="InterPro" id="IPR051044">
    <property type="entry name" value="MAG_DAG_Lipase"/>
</dbReference>
<reference evidence="3" key="1">
    <citation type="submission" date="2020-06" db="EMBL/GenBank/DDBJ databases">
        <title>Isolation of Planomicrobium glaciei.</title>
        <authorList>
            <person name="Malisova L."/>
            <person name="Safrankova R."/>
            <person name="Jakubu V."/>
            <person name="Spanelova P."/>
        </authorList>
    </citation>
    <scope>NUCLEOTIDE SEQUENCE [LARGE SCALE GENOMIC DNA]</scope>
    <source>
        <strain evidence="3">NRL-ATB46093</strain>
    </source>
</reference>